<evidence type="ECO:0000256" key="3">
    <source>
        <dbReference type="ARBA" id="ARBA00022741"/>
    </source>
</evidence>
<feature type="compositionally biased region" description="Polar residues" evidence="9">
    <location>
        <begin position="145"/>
        <end position="169"/>
    </location>
</feature>
<evidence type="ECO:0000259" key="10">
    <source>
        <dbReference type="PROSITE" id="PS50067"/>
    </source>
</evidence>
<dbReference type="PANTHER" id="PTHR47972:SF45">
    <property type="entry name" value="PROTEIN CLARET SEGREGATIONAL"/>
    <property type="match status" value="1"/>
</dbReference>
<dbReference type="Pfam" id="PF00225">
    <property type="entry name" value="Kinesin"/>
    <property type="match status" value="1"/>
</dbReference>
<feature type="compositionally biased region" description="Low complexity" evidence="9">
    <location>
        <begin position="60"/>
        <end position="71"/>
    </location>
</feature>
<dbReference type="Proteomes" id="UP000812966">
    <property type="component" value="Unassembled WGS sequence"/>
</dbReference>
<feature type="domain" description="Kinesin motor" evidence="10">
    <location>
        <begin position="492"/>
        <end position="839"/>
    </location>
</feature>
<dbReference type="InterPro" id="IPR036961">
    <property type="entry name" value="Kinesin_motor_dom_sf"/>
</dbReference>
<dbReference type="Gene3D" id="3.40.850.10">
    <property type="entry name" value="Kinesin motor domain"/>
    <property type="match status" value="1"/>
</dbReference>
<dbReference type="EMBL" id="JABELV010000008">
    <property type="protein sequence ID" value="KAG7571336.1"/>
    <property type="molecule type" value="Genomic_DNA"/>
</dbReference>
<dbReference type="GO" id="GO:0005524">
    <property type="term" value="F:ATP binding"/>
    <property type="evidence" value="ECO:0007669"/>
    <property type="project" value="UniProtKB-UniRule"/>
</dbReference>
<feature type="coiled-coil region" evidence="8">
    <location>
        <begin position="349"/>
        <end position="492"/>
    </location>
</feature>
<comment type="similarity">
    <text evidence="1">Belongs to the TRAFAC class myosin-kinesin ATPase superfamily. Kinesin family. KIN-14 subfamily.</text>
</comment>
<evidence type="ECO:0000256" key="9">
    <source>
        <dbReference type="SAM" id="MobiDB-lite"/>
    </source>
</evidence>
<dbReference type="PANTHER" id="PTHR47972">
    <property type="entry name" value="KINESIN-LIKE PROTEIN KLP-3"/>
    <property type="match status" value="1"/>
</dbReference>
<feature type="region of interest" description="Disordered" evidence="9">
    <location>
        <begin position="1"/>
        <end position="48"/>
    </location>
</feature>
<dbReference type="InterPro" id="IPR027417">
    <property type="entry name" value="P-loop_NTPase"/>
</dbReference>
<feature type="compositionally biased region" description="Low complexity" evidence="9">
    <location>
        <begin position="171"/>
        <end position="214"/>
    </location>
</feature>
<keyword evidence="5 6" id="KW-0505">Motor protein</keyword>
<evidence type="ECO:0000256" key="2">
    <source>
        <dbReference type="ARBA" id="ARBA00022701"/>
    </source>
</evidence>
<organism evidence="11 12">
    <name type="scientific">Filobasidium floriforme</name>
    <dbReference type="NCBI Taxonomy" id="5210"/>
    <lineage>
        <taxon>Eukaryota</taxon>
        <taxon>Fungi</taxon>
        <taxon>Dikarya</taxon>
        <taxon>Basidiomycota</taxon>
        <taxon>Agaricomycotina</taxon>
        <taxon>Tremellomycetes</taxon>
        <taxon>Filobasidiales</taxon>
        <taxon>Filobasidiaceae</taxon>
        <taxon>Filobasidium</taxon>
    </lineage>
</organism>
<dbReference type="GO" id="GO:0003777">
    <property type="term" value="F:microtubule motor activity"/>
    <property type="evidence" value="ECO:0007669"/>
    <property type="project" value="InterPro"/>
</dbReference>
<feature type="compositionally biased region" description="Low complexity" evidence="9">
    <location>
        <begin position="255"/>
        <end position="270"/>
    </location>
</feature>
<evidence type="ECO:0000313" key="12">
    <source>
        <dbReference type="Proteomes" id="UP000812966"/>
    </source>
</evidence>
<dbReference type="GO" id="GO:0008017">
    <property type="term" value="F:microtubule binding"/>
    <property type="evidence" value="ECO:0007669"/>
    <property type="project" value="InterPro"/>
</dbReference>
<name>A0A8K0JRB6_9TREE</name>
<evidence type="ECO:0000256" key="8">
    <source>
        <dbReference type="SAM" id="Coils"/>
    </source>
</evidence>
<keyword evidence="12" id="KW-1185">Reference proteome</keyword>
<dbReference type="PROSITE" id="PS50067">
    <property type="entry name" value="KINESIN_MOTOR_2"/>
    <property type="match status" value="1"/>
</dbReference>
<feature type="binding site" evidence="6">
    <location>
        <begin position="590"/>
        <end position="597"/>
    </location>
    <ligand>
        <name>ATP</name>
        <dbReference type="ChEBI" id="CHEBI:30616"/>
    </ligand>
</feature>
<keyword evidence="2 7" id="KW-0493">Microtubule</keyword>
<accession>A0A8K0JRB6</accession>
<evidence type="ECO:0000313" key="11">
    <source>
        <dbReference type="EMBL" id="KAG7571336.1"/>
    </source>
</evidence>
<feature type="region of interest" description="Disordered" evidence="9">
    <location>
        <begin position="60"/>
        <end position="243"/>
    </location>
</feature>
<dbReference type="PRINTS" id="PR00380">
    <property type="entry name" value="KINESINHEAVY"/>
</dbReference>
<dbReference type="GO" id="GO:0005874">
    <property type="term" value="C:microtubule"/>
    <property type="evidence" value="ECO:0007669"/>
    <property type="project" value="UniProtKB-KW"/>
</dbReference>
<feature type="compositionally biased region" description="Basic and acidic residues" evidence="9">
    <location>
        <begin position="126"/>
        <end position="135"/>
    </location>
</feature>
<dbReference type="SMART" id="SM00129">
    <property type="entry name" value="KISc"/>
    <property type="match status" value="1"/>
</dbReference>
<keyword evidence="3 6" id="KW-0547">Nucleotide-binding</keyword>
<evidence type="ECO:0000256" key="1">
    <source>
        <dbReference type="ARBA" id="ARBA00010899"/>
    </source>
</evidence>
<feature type="compositionally biased region" description="Polar residues" evidence="9">
    <location>
        <begin position="1"/>
        <end position="32"/>
    </location>
</feature>
<protein>
    <recommendedName>
        <fullName evidence="7">Kinesin-like protein</fullName>
    </recommendedName>
</protein>
<evidence type="ECO:0000256" key="5">
    <source>
        <dbReference type="ARBA" id="ARBA00023175"/>
    </source>
</evidence>
<dbReference type="InterPro" id="IPR019821">
    <property type="entry name" value="Kinesin_motor_CS"/>
</dbReference>
<dbReference type="AlphaFoldDB" id="A0A8K0JRB6"/>
<evidence type="ECO:0000256" key="7">
    <source>
        <dbReference type="RuleBase" id="RU000394"/>
    </source>
</evidence>
<dbReference type="InterPro" id="IPR027640">
    <property type="entry name" value="Kinesin-like_fam"/>
</dbReference>
<dbReference type="SUPFAM" id="SSF52540">
    <property type="entry name" value="P-loop containing nucleoside triphosphate hydrolases"/>
    <property type="match status" value="1"/>
</dbReference>
<feature type="compositionally biased region" description="Polar residues" evidence="9">
    <location>
        <begin position="216"/>
        <end position="243"/>
    </location>
</feature>
<dbReference type="GO" id="GO:0007018">
    <property type="term" value="P:microtubule-based movement"/>
    <property type="evidence" value="ECO:0007669"/>
    <property type="project" value="InterPro"/>
</dbReference>
<proteinExistence type="inferred from homology"/>
<reference evidence="11" key="1">
    <citation type="submission" date="2020-04" db="EMBL/GenBank/DDBJ databases">
        <title>Analysis of mating type loci in Filobasidium floriforme.</title>
        <authorList>
            <person name="Nowrousian M."/>
        </authorList>
    </citation>
    <scope>NUCLEOTIDE SEQUENCE</scope>
    <source>
        <strain evidence="11">CBS 6242</strain>
    </source>
</reference>
<dbReference type="PROSITE" id="PS00411">
    <property type="entry name" value="KINESIN_MOTOR_1"/>
    <property type="match status" value="1"/>
</dbReference>
<comment type="caution">
    <text evidence="11">The sequence shown here is derived from an EMBL/GenBank/DDBJ whole genome shotgun (WGS) entry which is preliminary data.</text>
</comment>
<evidence type="ECO:0000256" key="4">
    <source>
        <dbReference type="ARBA" id="ARBA00022840"/>
    </source>
</evidence>
<feature type="region of interest" description="Disordered" evidence="9">
    <location>
        <begin position="254"/>
        <end position="273"/>
    </location>
</feature>
<dbReference type="InterPro" id="IPR001752">
    <property type="entry name" value="Kinesin_motor_dom"/>
</dbReference>
<keyword evidence="4 6" id="KW-0067">ATP-binding</keyword>
<sequence length="851" mass="91779">MSTTTPSKLPLQPTSMNNLPPNSPSTATTQPFHSGIPAPTSSKLPRFLSSPLKPVVDALSASVSSLTSSTTRKPKVELGDVDVDVKPSANPGKENGEAEEDVTVAGAAGVGARKRKGPPLDDQEDDVKPRLDRRPAPPGTRRPMMSSSTTVRPGTSASNSRPGSSTGFVPTSRAASTATAGRRPLSASMSTTTTTSRPLPSSSASSSALPGRRPLNASTTTSGAPGLNRTRTASSSNLRAGSSIVTTAGTRRVPAGAATGSRAGARARTAGGTGAGVGVSAVSGLGGSVAGGRGVGQMQIQYDTGRIDQVENMVAKMHEMMQLEYSLVSKLHTSQTELQTLLQSTQNTEREARRNLSTAGEEIAALREKHRSELDDVERQLAKRERERRDLEDDLRACRADLEEARGQVRDVKAALNAQATAQITMTAEVATLREQNRALQQEVEQKTGSMLEMKIKADQADERVREIQEDLRAAETIRRKLHNQVQELKGNIRVFARVRPAIGSELEVEDALAEIEYAQKGQLTSSGQQQLTIAKVRDSAVGATRKETVPFSFDKVFQPNDGQHEVFEEISMLAQSVLDGYNVCIFAYGQTGSGKSWTMEGGKTANTAGMIPRAIHMIFTETEALKERGWRYQMYGQFVEIYNEKINNLFGTANDQTEHKIEHDEKKGTTTVTGINPIRLETPDQVHSLLARASNLRSVAATNMNERSSRSHSVFSLRVKGDNPLTGENCEGVLNLVDLAGSERLDKAGTGEHKDRMKETININKSLSSLQNVIQKLSEKSTNDKAHVGYRDSTLTNLLMYSLSGHSKTLMFCNLSPMAAHTNETLNSLRFATKVNSTTIGTAKRQARSS</sequence>
<evidence type="ECO:0000256" key="6">
    <source>
        <dbReference type="PROSITE-ProRule" id="PRU00283"/>
    </source>
</evidence>
<gene>
    <name evidence="11" type="ORF">FFLO_00688</name>
</gene>
<keyword evidence="8" id="KW-0175">Coiled coil</keyword>